<dbReference type="Proteomes" id="UP000261560">
    <property type="component" value="Unplaced"/>
</dbReference>
<feature type="domain" description="Dynein heavy chain C-terminal" evidence="1">
    <location>
        <begin position="2"/>
        <end position="73"/>
    </location>
</feature>
<sequence>YLEGAANASFTESKISEMMPVIWMYGDNNCEGSLYSCPILEILQTDVNCIASVELKTTLPPQHWVLRAVAPLCDVK</sequence>
<name>A0A3B3B6P5_ORYME</name>
<dbReference type="PaxDb" id="30732-ENSOMEP00000000832"/>
<dbReference type="InterPro" id="IPR041228">
    <property type="entry name" value="Dynein_C"/>
</dbReference>
<organism evidence="2 3">
    <name type="scientific">Oryzias melastigma</name>
    <name type="common">Marine medaka</name>
    <dbReference type="NCBI Taxonomy" id="30732"/>
    <lineage>
        <taxon>Eukaryota</taxon>
        <taxon>Metazoa</taxon>
        <taxon>Chordata</taxon>
        <taxon>Craniata</taxon>
        <taxon>Vertebrata</taxon>
        <taxon>Euteleostomi</taxon>
        <taxon>Actinopterygii</taxon>
        <taxon>Neopterygii</taxon>
        <taxon>Teleostei</taxon>
        <taxon>Neoteleostei</taxon>
        <taxon>Acanthomorphata</taxon>
        <taxon>Ovalentaria</taxon>
        <taxon>Atherinomorphae</taxon>
        <taxon>Beloniformes</taxon>
        <taxon>Adrianichthyidae</taxon>
        <taxon>Oryziinae</taxon>
        <taxon>Oryzias</taxon>
    </lineage>
</organism>
<dbReference type="Ensembl" id="ENSOMET00000015207.1">
    <property type="protein sequence ID" value="ENSOMEP00000000832.1"/>
    <property type="gene ID" value="ENSOMEG00000001724.1"/>
</dbReference>
<dbReference type="GeneTree" id="ENSGT01120000276689"/>
<reference evidence="2" key="1">
    <citation type="submission" date="2025-08" db="UniProtKB">
        <authorList>
            <consortium name="Ensembl"/>
        </authorList>
    </citation>
    <scope>IDENTIFICATION</scope>
</reference>
<evidence type="ECO:0000259" key="1">
    <source>
        <dbReference type="Pfam" id="PF18199"/>
    </source>
</evidence>
<keyword evidence="3" id="KW-1185">Reference proteome</keyword>
<dbReference type="STRING" id="30732.ENSOMEP00000000832"/>
<reference evidence="2" key="2">
    <citation type="submission" date="2025-09" db="UniProtKB">
        <authorList>
            <consortium name="Ensembl"/>
        </authorList>
    </citation>
    <scope>IDENTIFICATION</scope>
</reference>
<evidence type="ECO:0000313" key="3">
    <source>
        <dbReference type="Proteomes" id="UP000261560"/>
    </source>
</evidence>
<accession>A0A3B3B6P5</accession>
<protein>
    <recommendedName>
        <fullName evidence="1">Dynein heavy chain C-terminal domain-containing protein</fullName>
    </recommendedName>
</protein>
<dbReference type="Gene3D" id="3.10.490.20">
    <property type="match status" value="1"/>
</dbReference>
<evidence type="ECO:0000313" key="2">
    <source>
        <dbReference type="Ensembl" id="ENSOMEP00000000832.1"/>
    </source>
</evidence>
<dbReference type="AlphaFoldDB" id="A0A3B3B6P5"/>
<dbReference type="InterPro" id="IPR043160">
    <property type="entry name" value="Dynein_C_barrel"/>
</dbReference>
<dbReference type="Pfam" id="PF18199">
    <property type="entry name" value="Dynein_C"/>
    <property type="match status" value="1"/>
</dbReference>
<proteinExistence type="predicted"/>